<dbReference type="Pfam" id="PF01116">
    <property type="entry name" value="F_bP_aldolase"/>
    <property type="match status" value="1"/>
</dbReference>
<dbReference type="GO" id="GO:0008270">
    <property type="term" value="F:zinc ion binding"/>
    <property type="evidence" value="ECO:0007669"/>
    <property type="project" value="InterPro"/>
</dbReference>
<keyword evidence="3" id="KW-0862">Zinc</keyword>
<dbReference type="InterPro" id="IPR050246">
    <property type="entry name" value="Class_II_FBP_aldolase"/>
</dbReference>
<feature type="binding site" evidence="3">
    <location>
        <position position="133"/>
    </location>
    <ligand>
        <name>Zn(2+)</name>
        <dbReference type="ChEBI" id="CHEBI:29105"/>
        <label>2</label>
    </ligand>
</feature>
<feature type="active site" description="Proton donor" evidence="1">
    <location>
        <position position="81"/>
    </location>
</feature>
<dbReference type="Proteomes" id="UP000250086">
    <property type="component" value="Unassembled WGS sequence"/>
</dbReference>
<evidence type="ECO:0000256" key="2">
    <source>
        <dbReference type="PIRSR" id="PIRSR001359-2"/>
    </source>
</evidence>
<dbReference type="SUPFAM" id="SSF51569">
    <property type="entry name" value="Aldolase"/>
    <property type="match status" value="1"/>
</dbReference>
<evidence type="ECO:0000256" key="3">
    <source>
        <dbReference type="PIRSR" id="PIRSR001359-3"/>
    </source>
</evidence>
<dbReference type="GO" id="GO:0004332">
    <property type="term" value="F:fructose-bisphosphate aldolase activity"/>
    <property type="evidence" value="ECO:0007669"/>
    <property type="project" value="UniProtKB-EC"/>
</dbReference>
<dbReference type="InterPro" id="IPR013785">
    <property type="entry name" value="Aldolase_TIM"/>
</dbReference>
<feature type="binding site" evidence="3">
    <location>
        <position position="205"/>
    </location>
    <ligand>
        <name>Zn(2+)</name>
        <dbReference type="ChEBI" id="CHEBI:29105"/>
        <label>1</label>
        <note>catalytic</note>
    </ligand>
</feature>
<dbReference type="EC" id="4.1.2.13" evidence="4"/>
<feature type="binding site" evidence="3">
    <location>
        <position position="82"/>
    </location>
    <ligand>
        <name>Zn(2+)</name>
        <dbReference type="ChEBI" id="CHEBI:29105"/>
        <label>1</label>
        <note>catalytic</note>
    </ligand>
</feature>
<dbReference type="RefSeq" id="WP_113745013.1">
    <property type="nucleotide sequence ID" value="NZ_UAPV01000001.1"/>
</dbReference>
<dbReference type="CDD" id="cd00947">
    <property type="entry name" value="TBP_aldolase_IIB"/>
    <property type="match status" value="1"/>
</dbReference>
<keyword evidence="3" id="KW-0479">Metal-binding</keyword>
<accession>A0A2X0VB88</accession>
<protein>
    <submittedName>
        <fullName evidence="4">Fructose-bisphosphate aldolase</fullName>
        <ecNumber evidence="4">4.1.2.13</ecNumber>
    </submittedName>
</protein>
<keyword evidence="4" id="KW-0456">Lyase</keyword>
<evidence type="ECO:0000313" key="5">
    <source>
        <dbReference type="Proteomes" id="UP000250086"/>
    </source>
</evidence>
<evidence type="ECO:0000313" key="4">
    <source>
        <dbReference type="EMBL" id="SPT71003.1"/>
    </source>
</evidence>
<keyword evidence="5" id="KW-1185">Reference proteome</keyword>
<reference evidence="4 5" key="1">
    <citation type="submission" date="2018-06" db="EMBL/GenBank/DDBJ databases">
        <authorList>
            <consortium name="Pathogen Informatics"/>
            <person name="Doyle S."/>
        </authorList>
    </citation>
    <scope>NUCLEOTIDE SEQUENCE [LARGE SCALE GENOMIC DNA]</scope>
    <source>
        <strain evidence="4 5">NCTC13093</strain>
    </source>
</reference>
<feature type="binding site" evidence="2">
    <location>
        <position position="177"/>
    </location>
    <ligand>
        <name>dihydroxyacetone phosphate</name>
        <dbReference type="ChEBI" id="CHEBI:57642"/>
    </ligand>
</feature>
<dbReference type="PROSITE" id="PS00806">
    <property type="entry name" value="ALDOLASE_CLASS_II_2"/>
    <property type="match status" value="1"/>
</dbReference>
<proteinExistence type="predicted"/>
<feature type="binding site" evidence="2">
    <location>
        <begin position="227"/>
        <end position="230"/>
    </location>
    <ligand>
        <name>dihydroxyacetone phosphate</name>
        <dbReference type="ChEBI" id="CHEBI:57642"/>
    </ligand>
</feature>
<comment type="cofactor">
    <cofactor evidence="3">
        <name>Zn(2+)</name>
        <dbReference type="ChEBI" id="CHEBI:29105"/>
    </cofactor>
    <text evidence="3">Binds 2 Zn(2+) ions per subunit. One is catalytic and the other provides a structural contribution.</text>
</comment>
<feature type="binding site" evidence="3">
    <location>
        <position position="176"/>
    </location>
    <ligand>
        <name>Zn(2+)</name>
        <dbReference type="ChEBI" id="CHEBI:29105"/>
        <label>1</label>
        <note>catalytic</note>
    </ligand>
</feature>
<evidence type="ECO:0000256" key="1">
    <source>
        <dbReference type="PIRSR" id="PIRSR001359-1"/>
    </source>
</evidence>
<dbReference type="PANTHER" id="PTHR30304:SF0">
    <property type="entry name" value="D-TAGATOSE-1,6-BISPHOSPHATE ALDOLASE SUBUNIT GATY-RELATED"/>
    <property type="match status" value="1"/>
</dbReference>
<dbReference type="GO" id="GO:0005975">
    <property type="term" value="P:carbohydrate metabolic process"/>
    <property type="evidence" value="ECO:0007669"/>
    <property type="project" value="InterPro"/>
</dbReference>
<dbReference type="PIRSF" id="PIRSF001359">
    <property type="entry name" value="F_bP_aldolase_II"/>
    <property type="match status" value="1"/>
</dbReference>
<name>A0A2X0VB88_9GAMM</name>
<feature type="binding site" evidence="2">
    <location>
        <begin position="206"/>
        <end position="208"/>
    </location>
    <ligand>
        <name>dihydroxyacetone phosphate</name>
        <dbReference type="ChEBI" id="CHEBI:57642"/>
    </ligand>
</feature>
<gene>
    <name evidence="4" type="primary">fba</name>
    <name evidence="4" type="ORF">NCTC13093_02433</name>
</gene>
<sequence>MFCPFPRILQDALIDKRAVGAFNVGNMEMLIGIIKAAEDKNTPVILQIAEKRFTHSPLEFIAPMLHAAAMRAKVDVALELDHGCSLFNIRRAMDLNFNTVMYDGSELPIEQNIEQTASIVKEAHKRGVAVEAEIGVVGGAEGGADRMANCASLEDIVSLGKKSGADALAVAIGNAHGHYKGKPQLNFDLLRQAHEALDHLPLVLHGGTGISPEDFKKAIGLGIAKINIATANFDATASAAFTYADTLNGKELSYFDLNEKIIENVYKCTCDHIEIFKV</sequence>
<dbReference type="EMBL" id="UAPV01000001">
    <property type="protein sequence ID" value="SPT71003.1"/>
    <property type="molecule type" value="Genomic_DNA"/>
</dbReference>
<organism evidence="4 5">
    <name type="scientific">Anaerobiospirillum thomasii</name>
    <dbReference type="NCBI Taxonomy" id="179995"/>
    <lineage>
        <taxon>Bacteria</taxon>
        <taxon>Pseudomonadati</taxon>
        <taxon>Pseudomonadota</taxon>
        <taxon>Gammaproteobacteria</taxon>
        <taxon>Aeromonadales</taxon>
        <taxon>Succinivibrionaceae</taxon>
        <taxon>Anaerobiospirillum</taxon>
    </lineage>
</organism>
<feature type="binding site" evidence="3">
    <location>
        <position position="103"/>
    </location>
    <ligand>
        <name>Zn(2+)</name>
        <dbReference type="ChEBI" id="CHEBI:29105"/>
        <label>2</label>
    </ligand>
</feature>
<dbReference type="PANTHER" id="PTHR30304">
    <property type="entry name" value="D-TAGATOSE-1,6-BISPHOSPHATE ALDOLASE"/>
    <property type="match status" value="1"/>
</dbReference>
<dbReference type="Gene3D" id="3.20.20.70">
    <property type="entry name" value="Aldolase class I"/>
    <property type="match status" value="1"/>
</dbReference>
<dbReference type="AlphaFoldDB" id="A0A2X0VB88"/>
<dbReference type="InterPro" id="IPR000771">
    <property type="entry name" value="FBA_II"/>
</dbReference>